<dbReference type="Gene3D" id="2.40.260.10">
    <property type="entry name" value="Sortase"/>
    <property type="match status" value="1"/>
</dbReference>
<sequence>MSKFVARCGTLLLVLGIVTIGYTLYSNWHTNQVQASLKQTFATGLDQSTEVESKIQSVSSETGAKKQKTSITTTVDGLKVQGILRIPKLDLQTAVVEGAEPEQLQSALGHISGGGEVGKLNSNYSIAGHRSSRYGQFFNRLHELNKQDSFQLQTSTGKYAYQVYDIQIVEPDQVQVLQPERGQSIVTLITCYPDHSSQYRLIVKGKLIQQPV</sequence>
<evidence type="ECO:0000313" key="3">
    <source>
        <dbReference type="EMBL" id="ODP29102.1"/>
    </source>
</evidence>
<dbReference type="NCBIfam" id="TIGR01076">
    <property type="entry name" value="sortase_fam"/>
    <property type="match status" value="1"/>
</dbReference>
<feature type="active site" description="Proton donor/acceptor" evidence="2">
    <location>
        <position position="129"/>
    </location>
</feature>
<evidence type="ECO:0000256" key="1">
    <source>
        <dbReference type="ARBA" id="ARBA00022801"/>
    </source>
</evidence>
<accession>A0A1E3L5K5</accession>
<dbReference type="CDD" id="cd06166">
    <property type="entry name" value="Sortase_D_2"/>
    <property type="match status" value="1"/>
</dbReference>
<comment type="caution">
    <text evidence="3">The sequence shown here is derived from an EMBL/GenBank/DDBJ whole genome shotgun (WGS) entry which is preliminary data.</text>
</comment>
<reference evidence="3 4" key="1">
    <citation type="submission" date="2016-08" db="EMBL/GenBank/DDBJ databases">
        <title>Genome sequencing of Paenibacillus sp. TI45-13ar, isolated from Korean traditional nuruk.</title>
        <authorList>
            <person name="Kim S.-J."/>
        </authorList>
    </citation>
    <scope>NUCLEOTIDE SEQUENCE [LARGE SCALE GENOMIC DNA]</scope>
    <source>
        <strain evidence="3 4">TI45-13ar</strain>
    </source>
</reference>
<dbReference type="Pfam" id="PF04203">
    <property type="entry name" value="Sortase"/>
    <property type="match status" value="1"/>
</dbReference>
<dbReference type="GO" id="GO:0016787">
    <property type="term" value="F:hydrolase activity"/>
    <property type="evidence" value="ECO:0007669"/>
    <property type="project" value="UniProtKB-KW"/>
</dbReference>
<dbReference type="AlphaFoldDB" id="A0A1E3L5K5"/>
<feature type="active site" description="Acyl-thioester intermediate" evidence="2">
    <location>
        <position position="191"/>
    </location>
</feature>
<keyword evidence="4" id="KW-1185">Reference proteome</keyword>
<protein>
    <submittedName>
        <fullName evidence="3">Sortase A</fullName>
        <ecNumber evidence="3">3.4.22.70</ecNumber>
    </submittedName>
</protein>
<evidence type="ECO:0000256" key="2">
    <source>
        <dbReference type="PIRSR" id="PIRSR605754-1"/>
    </source>
</evidence>
<proteinExistence type="predicted"/>
<name>A0A1E3L5K5_9BACL</name>
<dbReference type="Proteomes" id="UP000094578">
    <property type="component" value="Unassembled WGS sequence"/>
</dbReference>
<dbReference type="EC" id="3.4.22.70" evidence="3"/>
<keyword evidence="1 3" id="KW-0378">Hydrolase</keyword>
<organism evidence="3 4">
    <name type="scientific">Paenibacillus nuruki</name>
    <dbReference type="NCBI Taxonomy" id="1886670"/>
    <lineage>
        <taxon>Bacteria</taxon>
        <taxon>Bacillati</taxon>
        <taxon>Bacillota</taxon>
        <taxon>Bacilli</taxon>
        <taxon>Bacillales</taxon>
        <taxon>Paenibacillaceae</taxon>
        <taxon>Paenibacillus</taxon>
    </lineage>
</organism>
<dbReference type="EMBL" id="MDER01000032">
    <property type="protein sequence ID" value="ODP29102.1"/>
    <property type="molecule type" value="Genomic_DNA"/>
</dbReference>
<dbReference type="InterPro" id="IPR023365">
    <property type="entry name" value="Sortase_dom-sf"/>
</dbReference>
<dbReference type="RefSeq" id="WP_069327045.1">
    <property type="nucleotide sequence ID" value="NZ_MDER01000032.1"/>
</dbReference>
<dbReference type="InterPro" id="IPR005754">
    <property type="entry name" value="Sortase"/>
</dbReference>
<gene>
    <name evidence="3" type="ORF">PTI45_01613</name>
</gene>
<evidence type="ECO:0000313" key="4">
    <source>
        <dbReference type="Proteomes" id="UP000094578"/>
    </source>
</evidence>
<dbReference type="SUPFAM" id="SSF63817">
    <property type="entry name" value="Sortase"/>
    <property type="match status" value="1"/>
</dbReference>
<dbReference type="InterPro" id="IPR042000">
    <property type="entry name" value="Sortase_D_2"/>
</dbReference>
<dbReference type="STRING" id="1886670.PTI45_01613"/>